<sequence>MTRDTRPSLLRRIWLRTLATAGIAAAVLLSWWWKIEEARSPETAPAAAFGTAVDLGRTALTPMVLEWQPGDGRLVLTAAIENLTGETQVAIFGGPPHPPQLILNGAPQEPPQIVLLRDDAPLQQLQPRISEDIALIWQVAPDWQAGQVQIDFAKQAFKLKDNLYGQSSWLGFSPAARLTAIPGIRP</sequence>
<dbReference type="OrthoDB" id="5998046at2"/>
<gene>
    <name evidence="2" type="ORF">DFP89_104190</name>
</gene>
<dbReference type="PROSITE" id="PS51318">
    <property type="entry name" value="TAT"/>
    <property type="match status" value="1"/>
</dbReference>
<evidence type="ECO:0000313" key="2">
    <source>
        <dbReference type="EMBL" id="RCW86803.1"/>
    </source>
</evidence>
<evidence type="ECO:0000313" key="3">
    <source>
        <dbReference type="Proteomes" id="UP000253345"/>
    </source>
</evidence>
<keyword evidence="3" id="KW-1185">Reference proteome</keyword>
<feature type="transmembrane region" description="Helical" evidence="1">
    <location>
        <begin position="13"/>
        <end position="33"/>
    </location>
</feature>
<dbReference type="InterPro" id="IPR006311">
    <property type="entry name" value="TAT_signal"/>
</dbReference>
<accession>A0A368Z2W7</accession>
<protein>
    <submittedName>
        <fullName evidence="2">Uncharacterized protein</fullName>
    </submittedName>
</protein>
<reference evidence="2 3" key="1">
    <citation type="submission" date="2018-07" db="EMBL/GenBank/DDBJ databases">
        <title>Genomic Encyclopedia of Type Strains, Phase III (KMG-III): the genomes of soil and plant-associated and newly described type strains.</title>
        <authorList>
            <person name="Whitman W."/>
        </authorList>
    </citation>
    <scope>NUCLEOTIDE SEQUENCE [LARGE SCALE GENOMIC DNA]</scope>
    <source>
        <strain evidence="2 3">CECT 8525</strain>
    </source>
</reference>
<name>A0A368Z2W7_9RHOB</name>
<keyword evidence="1" id="KW-0812">Transmembrane</keyword>
<comment type="caution">
    <text evidence="2">The sequence shown here is derived from an EMBL/GenBank/DDBJ whole genome shotgun (WGS) entry which is preliminary data.</text>
</comment>
<dbReference type="Proteomes" id="UP000253345">
    <property type="component" value="Unassembled WGS sequence"/>
</dbReference>
<evidence type="ECO:0000256" key="1">
    <source>
        <dbReference type="SAM" id="Phobius"/>
    </source>
</evidence>
<organism evidence="2 3">
    <name type="scientific">Paracoccus lutimaris</name>
    <dbReference type="NCBI Taxonomy" id="1490030"/>
    <lineage>
        <taxon>Bacteria</taxon>
        <taxon>Pseudomonadati</taxon>
        <taxon>Pseudomonadota</taxon>
        <taxon>Alphaproteobacteria</taxon>
        <taxon>Rhodobacterales</taxon>
        <taxon>Paracoccaceae</taxon>
        <taxon>Paracoccus</taxon>
    </lineage>
</organism>
<keyword evidence="1" id="KW-0472">Membrane</keyword>
<proteinExistence type="predicted"/>
<dbReference type="RefSeq" id="WP_147273275.1">
    <property type="nucleotide sequence ID" value="NZ_QPJL01000004.1"/>
</dbReference>
<dbReference type="AlphaFoldDB" id="A0A368Z2W7"/>
<dbReference type="EMBL" id="QPJL01000004">
    <property type="protein sequence ID" value="RCW86803.1"/>
    <property type="molecule type" value="Genomic_DNA"/>
</dbReference>
<keyword evidence="1" id="KW-1133">Transmembrane helix</keyword>